<dbReference type="Proteomes" id="UP001153269">
    <property type="component" value="Unassembled WGS sequence"/>
</dbReference>
<reference evidence="2" key="1">
    <citation type="submission" date="2020-03" db="EMBL/GenBank/DDBJ databases">
        <authorList>
            <person name="Weist P."/>
        </authorList>
    </citation>
    <scope>NUCLEOTIDE SEQUENCE</scope>
</reference>
<dbReference type="EMBL" id="CADEAL010004444">
    <property type="protein sequence ID" value="CAB1459694.1"/>
    <property type="molecule type" value="Genomic_DNA"/>
</dbReference>
<sequence>MAPPIHANQPEGQMPVSVTMGAIQSSRCCCSQCGSSPQADARGLGDPSDPVMSGSPRSTACSSLYPAVHTVTPPTHMRSSLCISECVKRGPAVGRAPGASHVWESKQARVFDGEEIRAGDTFYVAALRSPHCAPGCHVVLCS</sequence>
<evidence type="ECO:0000256" key="1">
    <source>
        <dbReference type="SAM" id="MobiDB-lite"/>
    </source>
</evidence>
<gene>
    <name evidence="2" type="ORF">PLEPLA_LOCUS47531</name>
</gene>
<evidence type="ECO:0000313" key="2">
    <source>
        <dbReference type="EMBL" id="CAB1459694.1"/>
    </source>
</evidence>
<name>A0A9N7VYS0_PLEPL</name>
<feature type="region of interest" description="Disordered" evidence="1">
    <location>
        <begin position="34"/>
        <end position="59"/>
    </location>
</feature>
<accession>A0A9N7VYS0</accession>
<proteinExistence type="predicted"/>
<dbReference type="AlphaFoldDB" id="A0A9N7VYS0"/>
<keyword evidence="3" id="KW-1185">Reference proteome</keyword>
<protein>
    <submittedName>
        <fullName evidence="2">Uncharacterized protein</fullName>
    </submittedName>
</protein>
<evidence type="ECO:0000313" key="3">
    <source>
        <dbReference type="Proteomes" id="UP001153269"/>
    </source>
</evidence>
<comment type="caution">
    <text evidence="2">The sequence shown here is derived from an EMBL/GenBank/DDBJ whole genome shotgun (WGS) entry which is preliminary data.</text>
</comment>
<organism evidence="2 3">
    <name type="scientific">Pleuronectes platessa</name>
    <name type="common">European plaice</name>
    <dbReference type="NCBI Taxonomy" id="8262"/>
    <lineage>
        <taxon>Eukaryota</taxon>
        <taxon>Metazoa</taxon>
        <taxon>Chordata</taxon>
        <taxon>Craniata</taxon>
        <taxon>Vertebrata</taxon>
        <taxon>Euteleostomi</taxon>
        <taxon>Actinopterygii</taxon>
        <taxon>Neopterygii</taxon>
        <taxon>Teleostei</taxon>
        <taxon>Neoteleostei</taxon>
        <taxon>Acanthomorphata</taxon>
        <taxon>Carangaria</taxon>
        <taxon>Pleuronectiformes</taxon>
        <taxon>Pleuronectoidei</taxon>
        <taxon>Pleuronectidae</taxon>
        <taxon>Pleuronectes</taxon>
    </lineage>
</organism>